<keyword evidence="3" id="KW-1185">Reference proteome</keyword>
<feature type="compositionally biased region" description="Low complexity" evidence="1">
    <location>
        <begin position="56"/>
        <end position="67"/>
    </location>
</feature>
<evidence type="ECO:0000256" key="1">
    <source>
        <dbReference type="SAM" id="MobiDB-lite"/>
    </source>
</evidence>
<comment type="caution">
    <text evidence="2">The sequence shown here is derived from an EMBL/GenBank/DDBJ whole genome shotgun (WGS) entry which is preliminary data.</text>
</comment>
<reference evidence="2 3" key="1">
    <citation type="submission" date="2019-03" db="EMBL/GenBank/DDBJ databases">
        <title>Seongchinamella monodicae gen. nov., sp. nov., a novel member of the Gammaproteobacteria isolated from a tidal mudflat of beach.</title>
        <authorList>
            <person name="Yang H.G."/>
            <person name="Kang J.W."/>
            <person name="Lee S.D."/>
        </authorList>
    </citation>
    <scope>NUCLEOTIDE SEQUENCE [LARGE SCALE GENOMIC DNA]</scope>
    <source>
        <strain evidence="2 3">GH4-78</strain>
    </source>
</reference>
<dbReference type="AlphaFoldDB" id="A0A4R5LTU1"/>
<dbReference type="PANTHER" id="PTHR36508">
    <property type="entry name" value="PROTEIN SLYX"/>
    <property type="match status" value="1"/>
</dbReference>
<dbReference type="Proteomes" id="UP000295554">
    <property type="component" value="Unassembled WGS sequence"/>
</dbReference>
<dbReference type="EMBL" id="SMSE01000002">
    <property type="protein sequence ID" value="TDG14177.1"/>
    <property type="molecule type" value="Genomic_DNA"/>
</dbReference>
<dbReference type="RefSeq" id="WP_133212881.1">
    <property type="nucleotide sequence ID" value="NZ_SMSE01000002.1"/>
</dbReference>
<dbReference type="InterPro" id="IPR007236">
    <property type="entry name" value="SlyX"/>
</dbReference>
<gene>
    <name evidence="2" type="ORF">E2F43_11935</name>
</gene>
<feature type="region of interest" description="Disordered" evidence="1">
    <location>
        <begin position="54"/>
        <end position="74"/>
    </location>
</feature>
<evidence type="ECO:0000313" key="2">
    <source>
        <dbReference type="EMBL" id="TDG14177.1"/>
    </source>
</evidence>
<dbReference type="Pfam" id="PF04102">
    <property type="entry name" value="SlyX"/>
    <property type="match status" value="1"/>
</dbReference>
<dbReference type="OrthoDB" id="8606883at2"/>
<accession>A0A4R5LTU1</accession>
<proteinExistence type="predicted"/>
<name>A0A4R5LTU1_9GAMM</name>
<dbReference type="PANTHER" id="PTHR36508:SF1">
    <property type="entry name" value="PROTEIN SLYX"/>
    <property type="match status" value="1"/>
</dbReference>
<evidence type="ECO:0000313" key="3">
    <source>
        <dbReference type="Proteomes" id="UP000295554"/>
    </source>
</evidence>
<sequence length="74" mass="8333">MTDTQDLLAQLVELQSQMAFQEDTIAALNEAVADQQREILVLREQLTLLKQRQEEQAAQLDQGGAAANERPPHY</sequence>
<dbReference type="Gene3D" id="1.20.5.300">
    <property type="match status" value="1"/>
</dbReference>
<organism evidence="2 3">
    <name type="scientific">Seongchinamella unica</name>
    <dbReference type="NCBI Taxonomy" id="2547392"/>
    <lineage>
        <taxon>Bacteria</taxon>
        <taxon>Pseudomonadati</taxon>
        <taxon>Pseudomonadota</taxon>
        <taxon>Gammaproteobacteria</taxon>
        <taxon>Cellvibrionales</taxon>
        <taxon>Halieaceae</taxon>
        <taxon>Seongchinamella</taxon>
    </lineage>
</organism>
<protein>
    <submittedName>
        <fullName evidence="2">SlyX family protein</fullName>
    </submittedName>
</protein>